<protein>
    <submittedName>
        <fullName evidence="2">Uncharacterized protein</fullName>
    </submittedName>
</protein>
<name>A0A017RZI0_ASPRC</name>
<evidence type="ECO:0000256" key="1">
    <source>
        <dbReference type="SAM" id="Coils"/>
    </source>
</evidence>
<dbReference type="EMBL" id="KK088483">
    <property type="protein sequence ID" value="EYE89986.1"/>
    <property type="molecule type" value="Genomic_DNA"/>
</dbReference>
<feature type="coiled-coil region" evidence="1">
    <location>
        <begin position="82"/>
        <end position="142"/>
    </location>
</feature>
<proteinExistence type="predicted"/>
<dbReference type="HOGENOM" id="CLU_1820352_0_0_1"/>
<evidence type="ECO:0000313" key="2">
    <source>
        <dbReference type="EMBL" id="EYE89986.1"/>
    </source>
</evidence>
<sequence length="142" mass="16702">YLQTGCILIKISSAKLDKDDIIQYKNFMQFGIHHSYKSANMENFYIQHMREGEAISLNYLATSRHSTYRVLRSVHSTQPGLRRLASTNIMTLEQRRQDLELRQMEAAIKAQEEETRAKQIANEKAELELIKERRKLQEEETD</sequence>
<keyword evidence="3" id="KW-1185">Reference proteome</keyword>
<organism evidence="2 3">
    <name type="scientific">Aspergillus ruber (strain CBS 135680)</name>
    <dbReference type="NCBI Taxonomy" id="1388766"/>
    <lineage>
        <taxon>Eukaryota</taxon>
        <taxon>Fungi</taxon>
        <taxon>Dikarya</taxon>
        <taxon>Ascomycota</taxon>
        <taxon>Pezizomycotina</taxon>
        <taxon>Eurotiomycetes</taxon>
        <taxon>Eurotiomycetidae</taxon>
        <taxon>Eurotiales</taxon>
        <taxon>Aspergillaceae</taxon>
        <taxon>Aspergillus</taxon>
        <taxon>Aspergillus subgen. Aspergillus</taxon>
    </lineage>
</organism>
<dbReference type="Proteomes" id="UP000019804">
    <property type="component" value="Unassembled WGS sequence"/>
</dbReference>
<evidence type="ECO:0000313" key="3">
    <source>
        <dbReference type="Proteomes" id="UP000019804"/>
    </source>
</evidence>
<accession>A0A017RZI0</accession>
<dbReference type="AlphaFoldDB" id="A0A017RZI0"/>
<feature type="non-terminal residue" evidence="2">
    <location>
        <position position="1"/>
    </location>
</feature>
<dbReference type="RefSeq" id="XP_040633676.1">
    <property type="nucleotide sequence ID" value="XM_040785245.1"/>
</dbReference>
<gene>
    <name evidence="2" type="ORF">EURHEDRAFT_468228</name>
</gene>
<dbReference type="OrthoDB" id="10557503at2759"/>
<keyword evidence="1" id="KW-0175">Coiled coil</keyword>
<dbReference type="GeneID" id="63700369"/>
<reference evidence="3" key="1">
    <citation type="journal article" date="2014" name="Nat. Commun.">
        <title>Genomic adaptations of the halophilic Dead Sea filamentous fungus Eurotium rubrum.</title>
        <authorList>
            <person name="Kis-Papo T."/>
            <person name="Weig A.R."/>
            <person name="Riley R."/>
            <person name="Persoh D."/>
            <person name="Salamov A."/>
            <person name="Sun H."/>
            <person name="Lipzen A."/>
            <person name="Wasser S.P."/>
            <person name="Rambold G."/>
            <person name="Grigoriev I.V."/>
            <person name="Nevo E."/>
        </authorList>
    </citation>
    <scope>NUCLEOTIDE SEQUENCE [LARGE SCALE GENOMIC DNA]</scope>
    <source>
        <strain evidence="3">CBS 135680</strain>
    </source>
</reference>